<evidence type="ECO:0000313" key="2">
    <source>
        <dbReference type="EMBL" id="AMD90088.1"/>
    </source>
</evidence>
<reference evidence="3" key="1">
    <citation type="submission" date="2016-02" db="EMBL/GenBank/DDBJ databases">
        <authorList>
            <person name="Holder M.E."/>
            <person name="Ajami N.J."/>
            <person name="Petrosino J.F."/>
        </authorList>
    </citation>
    <scope>NUCLEOTIDE SEQUENCE [LARGE SCALE GENOMIC DNA]</scope>
    <source>
        <strain evidence="3">CCUG 45958</strain>
    </source>
</reference>
<evidence type="ECO:0000256" key="1">
    <source>
        <dbReference type="ARBA" id="ARBA00022691"/>
    </source>
</evidence>
<accession>A0A0X8JKK0</accession>
<organism evidence="2 3">
    <name type="scientific">Desulfovibrio fairfieldensis</name>
    <dbReference type="NCBI Taxonomy" id="44742"/>
    <lineage>
        <taxon>Bacteria</taxon>
        <taxon>Pseudomonadati</taxon>
        <taxon>Thermodesulfobacteriota</taxon>
        <taxon>Desulfovibrionia</taxon>
        <taxon>Desulfovibrionales</taxon>
        <taxon>Desulfovibrionaceae</taxon>
        <taxon>Desulfovibrio</taxon>
    </lineage>
</organism>
<dbReference type="PROSITE" id="PS00095">
    <property type="entry name" value="C5_MTASE_2"/>
    <property type="match status" value="1"/>
</dbReference>
<proteinExistence type="predicted"/>
<dbReference type="Proteomes" id="UP000069241">
    <property type="component" value="Chromosome"/>
</dbReference>
<sequence>MYDITLNEWYRHLAVCGVLRRAGNAVPPPTAAAIAGTMGKLLLLTWSGETISLGSTPIWVQPIAAALMAAQ</sequence>
<dbReference type="EMBL" id="CP014229">
    <property type="protein sequence ID" value="AMD90088.1"/>
    <property type="molecule type" value="Genomic_DNA"/>
</dbReference>
<dbReference type="AlphaFoldDB" id="A0A0X8JKK0"/>
<dbReference type="InterPro" id="IPR031303">
    <property type="entry name" value="C5_meth_CS"/>
</dbReference>
<dbReference type="KEGG" id="dfi:AXF13_08120"/>
<protein>
    <submittedName>
        <fullName evidence="2">Uncharacterized protein</fullName>
    </submittedName>
</protein>
<keyword evidence="3" id="KW-1185">Reference proteome</keyword>
<evidence type="ECO:0000313" key="3">
    <source>
        <dbReference type="Proteomes" id="UP000069241"/>
    </source>
</evidence>
<keyword evidence="1" id="KW-0949">S-adenosyl-L-methionine</keyword>
<name>A0A0X8JKK0_9BACT</name>
<gene>
    <name evidence="2" type="ORF">AXF13_08120</name>
</gene>